<protein>
    <recommendedName>
        <fullName evidence="2">Polyketide cyclase / dehydrase and lipid transport</fullName>
    </recommendedName>
</protein>
<dbReference type="EMBL" id="JNSK01000015">
    <property type="protein sequence ID" value="KGA19201.1"/>
    <property type="molecule type" value="Genomic_DNA"/>
</dbReference>
<dbReference type="Gene3D" id="3.30.530.20">
    <property type="match status" value="1"/>
</dbReference>
<reference evidence="1" key="1">
    <citation type="submission" date="2014-05" db="EMBL/GenBank/DDBJ databases">
        <title>Key roles for freshwater Actinobacteria revealed by deep metagenomic sequencing.</title>
        <authorList>
            <person name="Ghai R."/>
            <person name="Mizuno C.M."/>
            <person name="Picazo A."/>
            <person name="Camacho A."/>
            <person name="Rodriguez-Valera F."/>
        </authorList>
    </citation>
    <scope>NUCLEOTIDE SEQUENCE</scope>
</reference>
<proteinExistence type="predicted"/>
<evidence type="ECO:0000313" key="1">
    <source>
        <dbReference type="EMBL" id="KGA19201.1"/>
    </source>
</evidence>
<name>A0A094QXL7_9ZZZZ</name>
<dbReference type="SUPFAM" id="SSF55961">
    <property type="entry name" value="Bet v1-like"/>
    <property type="match status" value="1"/>
</dbReference>
<gene>
    <name evidence="1" type="ORF">GM50_6370</name>
</gene>
<dbReference type="AlphaFoldDB" id="A0A094QXL7"/>
<dbReference type="InterPro" id="IPR023393">
    <property type="entry name" value="START-like_dom_sf"/>
</dbReference>
<accession>A0A094QXL7</accession>
<organism evidence="1">
    <name type="scientific">freshwater metagenome</name>
    <dbReference type="NCBI Taxonomy" id="449393"/>
    <lineage>
        <taxon>unclassified sequences</taxon>
        <taxon>metagenomes</taxon>
        <taxon>ecological metagenomes</taxon>
    </lineage>
</organism>
<comment type="caution">
    <text evidence="1">The sequence shown here is derived from an EMBL/GenBank/DDBJ whole genome shotgun (WGS) entry which is preliminary data.</text>
</comment>
<sequence length="154" mass="17690">MRAEILSLESPFLVGARIVIDAPAMKIFNYLADPHAHSIFDGSATVKSVISGPRRLSLGDRFGMKMKIRIGYRITNEVVEFEESRLIAWRHLMKWIWRYELVDLGGGKTQVSEYFDATECNKGQLWWLKKTQSLARNPKWMAKSLVKLKTLCEG</sequence>
<evidence type="ECO:0008006" key="2">
    <source>
        <dbReference type="Google" id="ProtNLM"/>
    </source>
</evidence>